<gene>
    <name evidence="1" type="ORF">TP2_05580</name>
</gene>
<evidence type="ECO:0008006" key="3">
    <source>
        <dbReference type="Google" id="ProtNLM"/>
    </source>
</evidence>
<dbReference type="EMBL" id="AUND01000012">
    <property type="protein sequence ID" value="KEO54397.1"/>
    <property type="molecule type" value="Genomic_DNA"/>
</dbReference>
<dbReference type="OrthoDB" id="9778801at2"/>
<dbReference type="InterPro" id="IPR010775">
    <property type="entry name" value="DUF1365"/>
</dbReference>
<name>A0A074JYG8_9RHOB</name>
<dbReference type="Proteomes" id="UP000027432">
    <property type="component" value="Unassembled WGS sequence"/>
</dbReference>
<evidence type="ECO:0000313" key="1">
    <source>
        <dbReference type="EMBL" id="KEO54397.1"/>
    </source>
</evidence>
<dbReference type="PANTHER" id="PTHR33973">
    <property type="entry name" value="OS07G0153300 PROTEIN"/>
    <property type="match status" value="1"/>
</dbReference>
<dbReference type="RefSeq" id="WP_038075654.1">
    <property type="nucleotide sequence ID" value="NZ_AUND01000012.1"/>
</dbReference>
<dbReference type="STRING" id="1353537.TP2_05580"/>
<dbReference type="Pfam" id="PF07103">
    <property type="entry name" value="DUF1365"/>
    <property type="match status" value="1"/>
</dbReference>
<evidence type="ECO:0000313" key="2">
    <source>
        <dbReference type="Proteomes" id="UP000027432"/>
    </source>
</evidence>
<accession>A0A074JYG8</accession>
<protein>
    <recommendedName>
        <fullName evidence="3">Cyclopropane-fatty-acyl-phospholipid synthase</fullName>
    </recommendedName>
</protein>
<reference evidence="1 2" key="1">
    <citation type="submission" date="2013-07" db="EMBL/GenBank/DDBJ databases">
        <title>Thioclava pacifica DSM 10166 Genome Sequencing.</title>
        <authorList>
            <person name="Lai Q."/>
            <person name="Shao Z."/>
        </authorList>
    </citation>
    <scope>NUCLEOTIDE SEQUENCE [LARGE SCALE GENOMIC DNA]</scope>
    <source>
        <strain evidence="1 2">DSM 10166</strain>
    </source>
</reference>
<comment type="caution">
    <text evidence="1">The sequence shown here is derived from an EMBL/GenBank/DDBJ whole genome shotgun (WGS) entry which is preliminary data.</text>
</comment>
<keyword evidence="2" id="KW-1185">Reference proteome</keyword>
<sequence length="250" mass="28342">MIAQFCPGETIHARRGAIGHKFRYHVDYVLLDPEAPGPWPRLFSRKGVNLARVDDRDYGGAPGQGEGAAWVRRKLAALGAPEPARLLLLTQPRIFGSGFNPVNFWLAYDEDDQLRSVIAEVNNTFGDRHSYLCATPEFEPITAETELESEKIFHVSPFQKIAGDYRFRFHIDAERIRIRIDHRNGEEGVIATLSTMRQPLTSKALLFAALRRPLTPIRTLGLIYWQALQLKLKGARYLPRPTPPSEEISR</sequence>
<dbReference type="eggNOG" id="COG3496">
    <property type="taxonomic scope" value="Bacteria"/>
</dbReference>
<proteinExistence type="predicted"/>
<dbReference type="AlphaFoldDB" id="A0A074JYG8"/>
<dbReference type="PANTHER" id="PTHR33973:SF4">
    <property type="entry name" value="OS07G0153300 PROTEIN"/>
    <property type="match status" value="1"/>
</dbReference>
<organism evidence="1 2">
    <name type="scientific">Thioclava pacifica DSM 10166</name>
    <dbReference type="NCBI Taxonomy" id="1353537"/>
    <lineage>
        <taxon>Bacteria</taxon>
        <taxon>Pseudomonadati</taxon>
        <taxon>Pseudomonadota</taxon>
        <taxon>Alphaproteobacteria</taxon>
        <taxon>Rhodobacterales</taxon>
        <taxon>Paracoccaceae</taxon>
        <taxon>Thioclava</taxon>
    </lineage>
</organism>